<evidence type="ECO:0000256" key="4">
    <source>
        <dbReference type="ARBA" id="ARBA00022832"/>
    </source>
</evidence>
<accession>A0A1Y1K6E9</accession>
<evidence type="ECO:0000256" key="15">
    <source>
        <dbReference type="ARBA" id="ARBA00068317"/>
    </source>
</evidence>
<keyword evidence="5" id="KW-0809">Transit peptide</keyword>
<evidence type="ECO:0000256" key="14">
    <source>
        <dbReference type="ARBA" id="ARBA00056147"/>
    </source>
</evidence>
<dbReference type="GO" id="GO:0006635">
    <property type="term" value="P:fatty acid beta-oxidation"/>
    <property type="evidence" value="ECO:0007669"/>
    <property type="project" value="TreeGrafter"/>
</dbReference>
<reference evidence="17" key="1">
    <citation type="journal article" date="2016" name="Sci. Rep.">
        <title>Molecular characterization of firefly nuptial gifts: a multi-omics approach sheds light on postcopulatory sexual selection.</title>
        <authorList>
            <person name="Al-Wathiqui N."/>
            <person name="Fallon T.R."/>
            <person name="South A."/>
            <person name="Weng J.K."/>
            <person name="Lewis S.M."/>
        </authorList>
    </citation>
    <scope>NUCLEOTIDE SEQUENCE</scope>
</reference>
<evidence type="ECO:0000256" key="9">
    <source>
        <dbReference type="ARBA" id="ARBA00023235"/>
    </source>
</evidence>
<keyword evidence="6" id="KW-0007">Acetylation</keyword>
<dbReference type="AlphaFoldDB" id="A0A1Y1K6E9"/>
<evidence type="ECO:0000313" key="17">
    <source>
        <dbReference type="EMBL" id="JAV56028.1"/>
    </source>
</evidence>
<dbReference type="Gene3D" id="3.90.226.10">
    <property type="entry name" value="2-enoyl-CoA Hydratase, Chain A, domain 1"/>
    <property type="match status" value="1"/>
</dbReference>
<sequence length="288" mass="32114">MSSYVYKTTRRGVLLAKTVSYQVRLCSGNFRHLEVLKDENNVAIVTMKRAPVNSLNTELLTEISSVLTDLEETKCSGMILTSFSDKVFCSGLDINELSTSQPATIRTLFSTLLEVFIKLYGSTFPTVAAITGHAPAGGCVLGLFCEYRIMVQNFKIGLNEDQLGFNAPSPIVKLMINTIGHRNAELALTSGRLFTTSQALQVGLVDEIAKDRTEAFEKADGFLRRFEMIPPLARNFTKQSMRRALLQDVTINREKYTEGFVSMISLHEVQQSIAAYLDNLKNKKRNAH</sequence>
<comment type="function">
    <text evidence="14">Key enzyme of fatty acid beta-oxidation. Able to isomerize both 3-cis (3Z) and 3-trans (3E) double bonds into the 2-trans (2E) form in a range of enoyl-CoA species, with a preference for (3Z)-enoyl-CoAs over (3E)-enoyl-CoAs. The catalytic efficiency of this enzyme is not affected by the fatty acyl chain length.</text>
</comment>
<comment type="pathway">
    <text evidence="2">Lipid metabolism; fatty acid beta-oxidation.</text>
</comment>
<evidence type="ECO:0000256" key="12">
    <source>
        <dbReference type="ARBA" id="ARBA00052376"/>
    </source>
</evidence>
<dbReference type="GO" id="GO:0004165">
    <property type="term" value="F:delta(3)-delta(2)-enoyl-CoA isomerase activity"/>
    <property type="evidence" value="ECO:0007669"/>
    <property type="project" value="UniProtKB-EC"/>
</dbReference>
<evidence type="ECO:0000256" key="11">
    <source>
        <dbReference type="ARBA" id="ARBA00051293"/>
    </source>
</evidence>
<dbReference type="InterPro" id="IPR029045">
    <property type="entry name" value="ClpP/crotonase-like_dom_sf"/>
</dbReference>
<evidence type="ECO:0000256" key="2">
    <source>
        <dbReference type="ARBA" id="ARBA00005005"/>
    </source>
</evidence>
<comment type="catalytic activity">
    <reaction evidence="11">
        <text>(2E)-tetradecenoyl-CoA = (3Z)-tetradecenoyl-CoA</text>
        <dbReference type="Rhea" id="RHEA:29847"/>
        <dbReference type="ChEBI" id="CHEBI:61405"/>
        <dbReference type="ChEBI" id="CHEBI:61968"/>
    </reaction>
    <physiologicalReaction direction="right-to-left" evidence="11">
        <dbReference type="Rhea" id="RHEA:29849"/>
    </physiologicalReaction>
</comment>
<organism evidence="17">
    <name type="scientific">Photinus pyralis</name>
    <name type="common">Common eastern firefly</name>
    <name type="synonym">Lampyris pyralis</name>
    <dbReference type="NCBI Taxonomy" id="7054"/>
    <lineage>
        <taxon>Eukaryota</taxon>
        <taxon>Metazoa</taxon>
        <taxon>Ecdysozoa</taxon>
        <taxon>Arthropoda</taxon>
        <taxon>Hexapoda</taxon>
        <taxon>Insecta</taxon>
        <taxon>Pterygota</taxon>
        <taxon>Neoptera</taxon>
        <taxon>Endopterygota</taxon>
        <taxon>Coleoptera</taxon>
        <taxon>Polyphaga</taxon>
        <taxon>Elateriformia</taxon>
        <taxon>Elateroidea</taxon>
        <taxon>Lampyridae</taxon>
        <taxon>Lampyrinae</taxon>
        <taxon>Photinus</taxon>
    </lineage>
</organism>
<dbReference type="PANTHER" id="PTHR11941:SF45">
    <property type="entry name" value="ENOYL-COA DELTA ISOMERASE 1, MITOCHONDRIAL"/>
    <property type="match status" value="1"/>
</dbReference>
<dbReference type="EMBL" id="GEZM01093989">
    <property type="protein sequence ID" value="JAV56028.1"/>
    <property type="molecule type" value="Transcribed_RNA"/>
</dbReference>
<keyword evidence="8" id="KW-0496">Mitochondrion</keyword>
<dbReference type="GO" id="GO:0005759">
    <property type="term" value="C:mitochondrial matrix"/>
    <property type="evidence" value="ECO:0007669"/>
    <property type="project" value="UniProtKB-SubCell"/>
</dbReference>
<dbReference type="PANTHER" id="PTHR11941">
    <property type="entry name" value="ENOYL-COA HYDRATASE-RELATED"/>
    <property type="match status" value="1"/>
</dbReference>
<keyword evidence="4" id="KW-0276">Fatty acid metabolism</keyword>
<evidence type="ECO:0000256" key="6">
    <source>
        <dbReference type="ARBA" id="ARBA00022990"/>
    </source>
</evidence>
<keyword evidence="9" id="KW-0413">Isomerase</keyword>
<comment type="catalytic activity">
    <reaction evidence="13">
        <text>(3Z)-octenoyl-CoA = (2E)-octenoyl-CoA</text>
        <dbReference type="Rhea" id="RHEA:46044"/>
        <dbReference type="ChEBI" id="CHEBI:62242"/>
        <dbReference type="ChEBI" id="CHEBI:85640"/>
    </reaction>
    <physiologicalReaction direction="left-to-right" evidence="13">
        <dbReference type="Rhea" id="RHEA:46045"/>
    </physiologicalReaction>
</comment>
<name>A0A1Y1K6E9_PHOPY</name>
<proteinExistence type="predicted"/>
<evidence type="ECO:0000256" key="13">
    <source>
        <dbReference type="ARBA" id="ARBA00052542"/>
    </source>
</evidence>
<comment type="subunit">
    <text evidence="3">Homotrimer.</text>
</comment>
<keyword evidence="7" id="KW-0443">Lipid metabolism</keyword>
<evidence type="ECO:0000256" key="10">
    <source>
        <dbReference type="ARBA" id="ARBA00050938"/>
    </source>
</evidence>
<dbReference type="InterPro" id="IPR001753">
    <property type="entry name" value="Enoyl-CoA_hydra/iso"/>
</dbReference>
<dbReference type="SUPFAM" id="SSF52096">
    <property type="entry name" value="ClpP/crotonase"/>
    <property type="match status" value="1"/>
</dbReference>
<comment type="subcellular location">
    <subcellularLocation>
        <location evidence="1">Mitochondrion matrix</location>
    </subcellularLocation>
</comment>
<comment type="catalytic activity">
    <reaction evidence="10">
        <text>(3Z)-decenoyl-CoA = (2E)-decenoyl-CoA</text>
        <dbReference type="Rhea" id="RHEA:77195"/>
        <dbReference type="ChEBI" id="CHEBI:61406"/>
        <dbReference type="ChEBI" id="CHEBI:195601"/>
    </reaction>
    <physiologicalReaction direction="left-to-right" evidence="10">
        <dbReference type="Rhea" id="RHEA:77196"/>
    </physiologicalReaction>
</comment>
<comment type="catalytic activity">
    <reaction evidence="12">
        <text>(3Z)-dodecenoyl-CoA = (2E)-dodecenoyl-CoA</text>
        <dbReference type="Rhea" id="RHEA:23716"/>
        <dbReference type="ChEBI" id="CHEBI:57330"/>
        <dbReference type="ChEBI" id="CHEBI:58543"/>
        <dbReference type="EC" id="5.3.3.8"/>
    </reaction>
    <physiologicalReaction direction="left-to-right" evidence="12">
        <dbReference type="Rhea" id="RHEA:23717"/>
    </physiologicalReaction>
</comment>
<evidence type="ECO:0000256" key="5">
    <source>
        <dbReference type="ARBA" id="ARBA00022946"/>
    </source>
</evidence>
<dbReference type="Gene3D" id="6.10.250.170">
    <property type="match status" value="1"/>
</dbReference>
<protein>
    <recommendedName>
        <fullName evidence="15">Enoyl-CoA delta isomerase 1, mitochondrial</fullName>
    </recommendedName>
    <alternativeName>
        <fullName evidence="16">3,2-trans-enoyl-CoA isomerase</fullName>
    </alternativeName>
</protein>
<dbReference type="CDD" id="cd06558">
    <property type="entry name" value="crotonase-like"/>
    <property type="match status" value="1"/>
</dbReference>
<evidence type="ECO:0000256" key="8">
    <source>
        <dbReference type="ARBA" id="ARBA00023128"/>
    </source>
</evidence>
<dbReference type="FunFam" id="3.90.226.10:FF:000034">
    <property type="entry name" value="Enoyl-CoA delta isomerase 1"/>
    <property type="match status" value="1"/>
</dbReference>
<evidence type="ECO:0000256" key="1">
    <source>
        <dbReference type="ARBA" id="ARBA00004305"/>
    </source>
</evidence>
<evidence type="ECO:0000256" key="16">
    <source>
        <dbReference type="ARBA" id="ARBA00083575"/>
    </source>
</evidence>
<evidence type="ECO:0000256" key="3">
    <source>
        <dbReference type="ARBA" id="ARBA00011233"/>
    </source>
</evidence>
<evidence type="ECO:0000256" key="7">
    <source>
        <dbReference type="ARBA" id="ARBA00023098"/>
    </source>
</evidence>
<dbReference type="Pfam" id="PF00378">
    <property type="entry name" value="ECH_1"/>
    <property type="match status" value="1"/>
</dbReference>